<dbReference type="PANTHER" id="PTHR43308">
    <property type="entry name" value="OUTER MEMBRANE PROTEIN ALPHA-RELATED"/>
    <property type="match status" value="1"/>
</dbReference>
<accession>A0ABR7T1P3</accession>
<dbReference type="InterPro" id="IPR003961">
    <property type="entry name" value="FN3_dom"/>
</dbReference>
<dbReference type="InterPro" id="IPR051465">
    <property type="entry name" value="Cell_Envelope_Struct_Comp"/>
</dbReference>
<evidence type="ECO:0000256" key="2">
    <source>
        <dbReference type="SAM" id="MobiDB-lite"/>
    </source>
</evidence>
<evidence type="ECO:0000256" key="1">
    <source>
        <dbReference type="ARBA" id="ARBA00022737"/>
    </source>
</evidence>
<dbReference type="Pfam" id="PF18316">
    <property type="entry name" value="S-l_SbsC_C"/>
    <property type="match status" value="1"/>
</dbReference>
<dbReference type="Pfam" id="PF00395">
    <property type="entry name" value="SLH"/>
    <property type="match status" value="3"/>
</dbReference>
<feature type="domain" description="SLH" evidence="4">
    <location>
        <begin position="1168"/>
        <end position="1227"/>
    </location>
</feature>
<keyword evidence="1" id="KW-0677">Repeat</keyword>
<gene>
    <name evidence="5" type="ORF">H1S01_09275</name>
</gene>
<feature type="compositionally biased region" description="Polar residues" evidence="2">
    <location>
        <begin position="759"/>
        <end position="768"/>
    </location>
</feature>
<dbReference type="PROSITE" id="PS50853">
    <property type="entry name" value="FN3"/>
    <property type="match status" value="1"/>
</dbReference>
<dbReference type="PROSITE" id="PS51272">
    <property type="entry name" value="SLH"/>
    <property type="match status" value="3"/>
</dbReference>
<dbReference type="Gene3D" id="2.160.20.110">
    <property type="match status" value="1"/>
</dbReference>
<dbReference type="InterPro" id="IPR013783">
    <property type="entry name" value="Ig-like_fold"/>
</dbReference>
<dbReference type="RefSeq" id="WP_188039909.1">
    <property type="nucleotide sequence ID" value="NZ_JACVHF010000007.1"/>
</dbReference>
<protein>
    <submittedName>
        <fullName evidence="5">S-layer homology domain-containing protein</fullName>
    </submittedName>
</protein>
<dbReference type="Pfam" id="PF12733">
    <property type="entry name" value="Cadherin-like"/>
    <property type="match status" value="1"/>
</dbReference>
<evidence type="ECO:0000259" key="4">
    <source>
        <dbReference type="PROSITE" id="PS51272"/>
    </source>
</evidence>
<feature type="region of interest" description="Disordered" evidence="2">
    <location>
        <begin position="669"/>
        <end position="689"/>
    </location>
</feature>
<dbReference type="InterPro" id="IPR040751">
    <property type="entry name" value="SbsC_C"/>
</dbReference>
<dbReference type="InterPro" id="IPR036116">
    <property type="entry name" value="FN3_sf"/>
</dbReference>
<organism evidence="5 6">
    <name type="scientific">Heliobacterium chlorum</name>
    <dbReference type="NCBI Taxonomy" id="2698"/>
    <lineage>
        <taxon>Bacteria</taxon>
        <taxon>Bacillati</taxon>
        <taxon>Bacillota</taxon>
        <taxon>Clostridia</taxon>
        <taxon>Eubacteriales</taxon>
        <taxon>Heliobacteriaceae</taxon>
        <taxon>Heliobacterium</taxon>
    </lineage>
</organism>
<dbReference type="PANTHER" id="PTHR43308:SF5">
    <property type="entry name" value="S-LAYER PROTEIN _ PEPTIDOGLYCAN ENDO-BETA-N-ACETYLGLUCOSAMINIDASE"/>
    <property type="match status" value="1"/>
</dbReference>
<proteinExistence type="predicted"/>
<dbReference type="InterPro" id="IPR025883">
    <property type="entry name" value="Cadherin-like_domain"/>
</dbReference>
<dbReference type="CDD" id="cd00063">
    <property type="entry name" value="FN3"/>
    <property type="match status" value="1"/>
</dbReference>
<evidence type="ECO:0000313" key="6">
    <source>
        <dbReference type="Proteomes" id="UP000617402"/>
    </source>
</evidence>
<evidence type="ECO:0000259" key="3">
    <source>
        <dbReference type="PROSITE" id="PS50853"/>
    </source>
</evidence>
<feature type="domain" description="SLH" evidence="4">
    <location>
        <begin position="1036"/>
        <end position="1096"/>
    </location>
</feature>
<dbReference type="Gene3D" id="2.60.40.10">
    <property type="entry name" value="Immunoglobulins"/>
    <property type="match status" value="1"/>
</dbReference>
<evidence type="ECO:0000313" key="5">
    <source>
        <dbReference type="EMBL" id="MBC9784700.1"/>
    </source>
</evidence>
<comment type="caution">
    <text evidence="5">The sequence shown here is derived from an EMBL/GenBank/DDBJ whole genome shotgun (WGS) entry which is preliminary data.</text>
</comment>
<dbReference type="InterPro" id="IPR001119">
    <property type="entry name" value="SLH_dom"/>
</dbReference>
<keyword evidence="6" id="KW-1185">Reference proteome</keyword>
<feature type="compositionally biased region" description="Pro residues" evidence="2">
    <location>
        <begin position="670"/>
        <end position="684"/>
    </location>
</feature>
<reference evidence="5 6" key="1">
    <citation type="submission" date="2020-07" db="EMBL/GenBank/DDBJ databases">
        <title>Draft whole-genome sequence of Heliobacterium chlorum DSM 3682, type strain.</title>
        <authorList>
            <person name="Kyndt J.A."/>
            <person name="Meyer T.E."/>
            <person name="Imhoff J.F."/>
        </authorList>
    </citation>
    <scope>NUCLEOTIDE SEQUENCE [LARGE SCALE GENOMIC DNA]</scope>
    <source>
        <strain evidence="5 6">DSM 3682</strain>
    </source>
</reference>
<dbReference type="Pfam" id="PF00041">
    <property type="entry name" value="fn3"/>
    <property type="match status" value="1"/>
</dbReference>
<feature type="domain" description="SLH" evidence="4">
    <location>
        <begin position="1097"/>
        <end position="1160"/>
    </location>
</feature>
<feature type="compositionally biased region" description="Low complexity" evidence="2">
    <location>
        <begin position="784"/>
        <end position="797"/>
    </location>
</feature>
<dbReference type="Proteomes" id="UP000617402">
    <property type="component" value="Unassembled WGS sequence"/>
</dbReference>
<feature type="compositionally biased region" description="Polar residues" evidence="2">
    <location>
        <begin position="798"/>
        <end position="808"/>
    </location>
</feature>
<name>A0ABR7T1P3_HELCL</name>
<sequence length="1227" mass="128507">MAIKREKRIIVVLAMLFSLMVQLWPATVMPAQALPSTPIMPSGSGTTDDPYRIASPENLLWLSSAINNNSASEPYASYRTACYRQTADLDMSGITTFERIGSSTLGAQSAFRGVYDGGNHTISNLTLTISSAVTDQGFFGYVLGGKIENLILNDYMFDESTALESAGAGGIVAQGKNVTITNCHIIGNSEIVSNSIVINTYIGGIIGYMNGGTVSNCSNSANIRKTQVCNAVLGGIVGTLDDGTVSNCFNIGDIDAVNASVTYYAGGIVGSDYSNIVNCYNVGQINVTGDSSSLIGGVEGTPWGTLSDVYYLKTDVNDPNSAAVTKGKLVRQDTFGNWDFTNTWSIVDTRTHVSYPYLKSMFWIDADSKAPGYAPRPALTAGTVQRASSTDATVTFTSDKAGQYYTAVVAKGAAAPAIDTSGSGTVNDTSENTIMLTGLTAGAKDMYIIDKDVKDIESVKLQIRIPDLAPALTVAVAPGNTTGSTRATITESPTVKFVATLTDAATPTPDVGDAAPASGVNVTGDYISGTEITTGVASGKYLQVYDVDSNGNVVRFYQKQLAAEDISTAPAPLLPSQDLTGIVLSGSPNNFAFVGNIYVYNGVTVANSVYSLTVTPTGAGTITVDGVTVPSGQTSGEIALTAGEAKTIAIVATEAGKSPKTYTIYVTRAPAPPTPPTPPTPSAPANPTGLSATAGNGQVALEWNGVGDATGYRVYEATNAGGYTAPVATVGDAVYGYTATGLLNGTTYYFVVRAGNSAGESGNSNEVSATPFAPASGGGGGQNNSGSGHSSDNAGANQASPTGATPDGTNRDVNVDVNGKAESAGVAVATKEGEKTVITIVVNQQKVEQKLEQEGNKAVVRIPVNASSDVIVGELTGQLMKTMQLKEALVEVKTENATYTLPAQQIDLDAVSSQLGQGVQLPDIKVSIEVAKTTNAMVKVIDSVAEKGKYTIVAPPIDFSVTCAYGDKKVDIHQFNAFVERTIALPDGVDPSKITTGIIVEPDGSVRHVPTKVIVINGRYYAQINSLTNSTYSVIWHPFEFRDTVNHWAKEAVNDMGSRLVIRGVGDDQFAPDSEITRAEFAAIMVNALGLKPGEGDNPHFTDVSDGAWYRDYIQTAAAYRLITGYGNGTFGPLDTITREQAMTLVNRAMNITGLKTTFENGTIDSLLKEFLDVNDSAEYARNGIAACVKTGIITGRESHLLAPKDNITRAEAATIVRKLLQKSNLI</sequence>
<dbReference type="EMBL" id="JACVHF010000007">
    <property type="protein sequence ID" value="MBC9784700.1"/>
    <property type="molecule type" value="Genomic_DNA"/>
</dbReference>
<feature type="domain" description="Fibronectin type-III" evidence="3">
    <location>
        <begin position="683"/>
        <end position="775"/>
    </location>
</feature>
<dbReference type="SMART" id="SM00060">
    <property type="entry name" value="FN3"/>
    <property type="match status" value="1"/>
</dbReference>
<dbReference type="SUPFAM" id="SSF49265">
    <property type="entry name" value="Fibronectin type III"/>
    <property type="match status" value="1"/>
</dbReference>
<feature type="region of interest" description="Disordered" evidence="2">
    <location>
        <begin position="759"/>
        <end position="815"/>
    </location>
</feature>